<evidence type="ECO:0000313" key="2">
    <source>
        <dbReference type="EMBL" id="MBK1816591.1"/>
    </source>
</evidence>
<comment type="caution">
    <text evidence="2">The sequence shown here is derived from an EMBL/GenBank/DDBJ whole genome shotgun (WGS) entry which is preliminary data.</text>
</comment>
<dbReference type="RefSeq" id="WP_200351524.1">
    <property type="nucleotide sequence ID" value="NZ_BAABHZ010000006.1"/>
</dbReference>
<feature type="domain" description="Phosphodiester glycosidase" evidence="1">
    <location>
        <begin position="70"/>
        <end position="226"/>
    </location>
</feature>
<dbReference type="EMBL" id="JAENIK010000011">
    <property type="protein sequence ID" value="MBK1816591.1"/>
    <property type="molecule type" value="Genomic_DNA"/>
</dbReference>
<evidence type="ECO:0000313" key="3">
    <source>
        <dbReference type="Proteomes" id="UP000600139"/>
    </source>
</evidence>
<dbReference type="Pfam" id="PF09992">
    <property type="entry name" value="NAGPA"/>
    <property type="match status" value="1"/>
</dbReference>
<keyword evidence="2" id="KW-0378">Hydrolase</keyword>
<dbReference type="Proteomes" id="UP000600139">
    <property type="component" value="Unassembled WGS sequence"/>
</dbReference>
<proteinExistence type="predicted"/>
<dbReference type="InterPro" id="IPR018711">
    <property type="entry name" value="NAGPA"/>
</dbReference>
<evidence type="ECO:0000259" key="1">
    <source>
        <dbReference type="Pfam" id="PF09992"/>
    </source>
</evidence>
<dbReference type="GO" id="GO:0016798">
    <property type="term" value="F:hydrolase activity, acting on glycosyl bonds"/>
    <property type="evidence" value="ECO:0007669"/>
    <property type="project" value="UniProtKB-KW"/>
</dbReference>
<protein>
    <submittedName>
        <fullName evidence="2">Phosphodiester glycosidase family protein</fullName>
    </submittedName>
</protein>
<gene>
    <name evidence="2" type="ORF">JIN84_13275</name>
</gene>
<keyword evidence="2" id="KW-0326">Glycosidase</keyword>
<organism evidence="2 3">
    <name type="scientific">Luteolibacter yonseiensis</name>
    <dbReference type="NCBI Taxonomy" id="1144680"/>
    <lineage>
        <taxon>Bacteria</taxon>
        <taxon>Pseudomonadati</taxon>
        <taxon>Verrucomicrobiota</taxon>
        <taxon>Verrucomicrobiia</taxon>
        <taxon>Verrucomicrobiales</taxon>
        <taxon>Verrucomicrobiaceae</taxon>
        <taxon>Luteolibacter</taxon>
    </lineage>
</organism>
<dbReference type="AlphaFoldDB" id="A0A934VC45"/>
<name>A0A934VC45_9BACT</name>
<accession>A0A934VC45</accession>
<keyword evidence="3" id="KW-1185">Reference proteome</keyword>
<reference evidence="2" key="1">
    <citation type="submission" date="2021-01" db="EMBL/GenBank/DDBJ databases">
        <title>Modified the classification status of verrucomicrobia.</title>
        <authorList>
            <person name="Feng X."/>
        </authorList>
    </citation>
    <scope>NUCLEOTIDE SEQUENCE</scope>
    <source>
        <strain evidence="2">JCM 18052</strain>
    </source>
</reference>
<sequence>MIRAALLIFLTLGTAFGAGVTEESILFSGVRFRVVRVPAARVQVVWKDEKGEPYRSFDKVQSAFSRKGQTVKFIMNAGIFEPGGIPSGLHVENQKTLHPLNLADAPGNFFLKPNGVLHTASGVGQTEPAIIDAASFPRIEPAPKPGWAIQSGPLLLIDGRRHPAFNQGSASRLPRNGVGVDDEKRLVFAITAKGEVVNFWNFAGLFLQLGCRNALFLDGDISQMAVNPTSPVDSNLFGAMFVVAE</sequence>